<evidence type="ECO:0000256" key="1">
    <source>
        <dbReference type="PROSITE-ProRule" id="PRU00047"/>
    </source>
</evidence>
<dbReference type="EMBL" id="CAJNRF010009740">
    <property type="protein sequence ID" value="CAF2112844.1"/>
    <property type="molecule type" value="Genomic_DNA"/>
</dbReference>
<reference evidence="5" key="1">
    <citation type="submission" date="2021-02" db="EMBL/GenBank/DDBJ databases">
        <authorList>
            <person name="Nowell W R."/>
        </authorList>
    </citation>
    <scope>NUCLEOTIDE SEQUENCE</scope>
</reference>
<evidence type="ECO:0000313" key="5">
    <source>
        <dbReference type="EMBL" id="CAF2112844.1"/>
    </source>
</evidence>
<dbReference type="EMBL" id="CAJOBG010002785">
    <property type="protein sequence ID" value="CAF4028027.1"/>
    <property type="molecule type" value="Genomic_DNA"/>
</dbReference>
<proteinExistence type="predicted"/>
<dbReference type="PROSITE" id="PS50158">
    <property type="entry name" value="ZF_CCHC"/>
    <property type="match status" value="1"/>
</dbReference>
<evidence type="ECO:0000259" key="4">
    <source>
        <dbReference type="PROSITE" id="PS50158"/>
    </source>
</evidence>
<evidence type="ECO:0000313" key="8">
    <source>
        <dbReference type="Proteomes" id="UP000663866"/>
    </source>
</evidence>
<protein>
    <recommendedName>
        <fullName evidence="4">CCHC-type domain-containing protein</fullName>
    </recommendedName>
</protein>
<keyword evidence="2" id="KW-0175">Coiled coil</keyword>
<keyword evidence="1" id="KW-0479">Metal-binding</keyword>
<feature type="coiled-coil region" evidence="2">
    <location>
        <begin position="528"/>
        <end position="555"/>
    </location>
</feature>
<evidence type="ECO:0000313" key="6">
    <source>
        <dbReference type="EMBL" id="CAF4028027.1"/>
    </source>
</evidence>
<evidence type="ECO:0000256" key="3">
    <source>
        <dbReference type="SAM" id="MobiDB-lite"/>
    </source>
</evidence>
<feature type="compositionally biased region" description="Polar residues" evidence="3">
    <location>
        <begin position="8"/>
        <end position="47"/>
    </location>
</feature>
<evidence type="ECO:0000313" key="7">
    <source>
        <dbReference type="Proteomes" id="UP000663856"/>
    </source>
</evidence>
<dbReference type="GO" id="GO:0003676">
    <property type="term" value="F:nucleic acid binding"/>
    <property type="evidence" value="ECO:0007669"/>
    <property type="project" value="InterPro"/>
</dbReference>
<dbReference type="Proteomes" id="UP000663856">
    <property type="component" value="Unassembled WGS sequence"/>
</dbReference>
<dbReference type="Proteomes" id="UP000663866">
    <property type="component" value="Unassembled WGS sequence"/>
</dbReference>
<keyword evidence="1" id="KW-0862">Zinc</keyword>
<name>A0A816UJV0_9BILA</name>
<dbReference type="SMART" id="SM00343">
    <property type="entry name" value="ZnF_C2HC"/>
    <property type="match status" value="1"/>
</dbReference>
<gene>
    <name evidence="6" type="ORF">OVN521_LOCUS16615</name>
    <name evidence="5" type="ORF">WKI299_LOCUS22599</name>
</gene>
<feature type="domain" description="CCHC-type" evidence="4">
    <location>
        <begin position="308"/>
        <end position="323"/>
    </location>
</feature>
<dbReference type="AlphaFoldDB" id="A0A816UJV0"/>
<organism evidence="5 7">
    <name type="scientific">Rotaria magnacalcarata</name>
    <dbReference type="NCBI Taxonomy" id="392030"/>
    <lineage>
        <taxon>Eukaryota</taxon>
        <taxon>Metazoa</taxon>
        <taxon>Spiralia</taxon>
        <taxon>Gnathifera</taxon>
        <taxon>Rotifera</taxon>
        <taxon>Eurotatoria</taxon>
        <taxon>Bdelloidea</taxon>
        <taxon>Philodinida</taxon>
        <taxon>Philodinidae</taxon>
        <taxon>Rotaria</taxon>
    </lineage>
</organism>
<evidence type="ECO:0000256" key="2">
    <source>
        <dbReference type="SAM" id="Coils"/>
    </source>
</evidence>
<feature type="compositionally biased region" description="Basic and acidic residues" evidence="3">
    <location>
        <begin position="77"/>
        <end position="90"/>
    </location>
</feature>
<keyword evidence="1" id="KW-0863">Zinc-finger</keyword>
<dbReference type="GO" id="GO:0008270">
    <property type="term" value="F:zinc ion binding"/>
    <property type="evidence" value="ECO:0007669"/>
    <property type="project" value="UniProtKB-KW"/>
</dbReference>
<accession>A0A816UJV0</accession>
<comment type="caution">
    <text evidence="5">The sequence shown here is derived from an EMBL/GenBank/DDBJ whole genome shotgun (WGS) entry which is preliminary data.</text>
</comment>
<feature type="region of interest" description="Disordered" evidence="3">
    <location>
        <begin position="1"/>
        <end position="112"/>
    </location>
</feature>
<keyword evidence="8" id="KW-1185">Reference proteome</keyword>
<sequence>MITDINKSHQLNQNLRNTTNKGNSQRQMHFYNNNRMSQNNTQGSPSTFKRHLTNHSTLGDDARYVNNKRQRQNSQDNIDKVYDNDERFGEWTDPNIHNSISFNDEEGDNDNNQTHISNQAVNYATDCHFPPIKIICTPKIQNQNGAYFVQTLIKHIEKKFKNENPTCKKLLAFDAWWVNAAGDMMVLTKCMEIFIHLCILVNYPQEINNIKIEPQLPKYLPSPFSVLIKFVHDHISIDEIRQEVKDKYPSQYSCNELIGTITNRTRHVRIDFTERKDYNTILNNGQISFCSQLYTVSEFLEAPKLLICSKCNSPGHMKKQCQSKYDRCRRCGGDRIIGDHVECSIKCHHCSGEHLSTDYKCPILADYRFELVKELKRHPERLPEHVQLFIPAQCRDRNDRSHVITNYQKNEQKSRATYNSTFNMNTHSWPQRNSNSHTVSNETLFTQKLDEEIKSIREDFKKELNKLNAKYENETNIFRDRWHLVAQQIKTQNEMINNISTTTLSCIMPMGIDLLRTTSEVLQSLHNNEQNEETKNKLNDSAEQLRLQMNKFSEHFHILQQYQEKISLLMDKQTTSLIEAINTLSYINE</sequence>
<dbReference type="InterPro" id="IPR001878">
    <property type="entry name" value="Znf_CCHC"/>
</dbReference>